<keyword evidence="3" id="KW-1185">Reference proteome</keyword>
<dbReference type="OrthoDB" id="2620172at2"/>
<dbReference type="Pfam" id="PF12973">
    <property type="entry name" value="Cupin_7"/>
    <property type="match status" value="2"/>
</dbReference>
<accession>A0A518EML5</accession>
<feature type="domain" description="ChrR-like cupin" evidence="1">
    <location>
        <begin position="2"/>
        <end position="100"/>
    </location>
</feature>
<dbReference type="AlphaFoldDB" id="A0A518EML5"/>
<reference evidence="2 3" key="1">
    <citation type="submission" date="2019-02" db="EMBL/GenBank/DDBJ databases">
        <title>Deep-cultivation of Planctomycetes and their phenomic and genomic characterization uncovers novel biology.</title>
        <authorList>
            <person name="Wiegand S."/>
            <person name="Jogler M."/>
            <person name="Boedeker C."/>
            <person name="Pinto D."/>
            <person name="Vollmers J."/>
            <person name="Rivas-Marin E."/>
            <person name="Kohn T."/>
            <person name="Peeters S.H."/>
            <person name="Heuer A."/>
            <person name="Rast P."/>
            <person name="Oberbeckmann S."/>
            <person name="Bunk B."/>
            <person name="Jeske O."/>
            <person name="Meyerdierks A."/>
            <person name="Storesund J.E."/>
            <person name="Kallscheuer N."/>
            <person name="Luecker S."/>
            <person name="Lage O.M."/>
            <person name="Pohl T."/>
            <person name="Merkel B.J."/>
            <person name="Hornburger P."/>
            <person name="Mueller R.-W."/>
            <person name="Bruemmer F."/>
            <person name="Labrenz M."/>
            <person name="Spormann A.M."/>
            <person name="Op den Camp H."/>
            <person name="Overmann J."/>
            <person name="Amann R."/>
            <person name="Jetten M.S.M."/>
            <person name="Mascher T."/>
            <person name="Medema M.H."/>
            <person name="Devos D.P."/>
            <person name="Kaster A.-K."/>
            <person name="Ovreas L."/>
            <person name="Rohde M."/>
            <person name="Galperin M.Y."/>
            <person name="Jogler C."/>
        </authorList>
    </citation>
    <scope>NUCLEOTIDE SEQUENCE [LARGE SCALE GENOMIC DNA]</scope>
    <source>
        <strain evidence="2 3">Poly30</strain>
    </source>
</reference>
<protein>
    <submittedName>
        <fullName evidence="2">ChrR Cupin-like domain protein</fullName>
    </submittedName>
</protein>
<dbReference type="Proteomes" id="UP000320390">
    <property type="component" value="Chromosome"/>
</dbReference>
<evidence type="ECO:0000259" key="1">
    <source>
        <dbReference type="Pfam" id="PF12973"/>
    </source>
</evidence>
<dbReference type="Gene3D" id="2.60.120.10">
    <property type="entry name" value="Jelly Rolls"/>
    <property type="match status" value="2"/>
</dbReference>
<dbReference type="SUPFAM" id="SSF51182">
    <property type="entry name" value="RmlC-like cupins"/>
    <property type="match status" value="2"/>
</dbReference>
<name>A0A518EML5_9BACT</name>
<dbReference type="RefSeq" id="WP_145194714.1">
    <property type="nucleotide sequence ID" value="NZ_CP036434.1"/>
</dbReference>
<evidence type="ECO:0000313" key="3">
    <source>
        <dbReference type="Proteomes" id="UP000320390"/>
    </source>
</evidence>
<sequence length="216" mass="24059">MTIIDTTDTPWSRVAAGIEEIRLSHRRGSDPYTTFLVRLGPGRRLPDPQAEVTREILVFEGACALDDITLEEGDYSRRAPGYAGTWETEDGCTLLVKTGASPPPPEETVPGQEVVLVQTMFTDWLPGQGNLKVMPLHSVGSESSALVLWPANERFQPHKHWGGEEILVLRGTFMDEYGVYPKGTWMQSPHLSSHHPFVEKETLIYVKTGHLPPVDE</sequence>
<feature type="domain" description="ChrR-like cupin" evidence="1">
    <location>
        <begin position="114"/>
        <end position="211"/>
    </location>
</feature>
<dbReference type="InterPro" id="IPR014710">
    <property type="entry name" value="RmlC-like_jellyroll"/>
</dbReference>
<evidence type="ECO:0000313" key="2">
    <source>
        <dbReference type="EMBL" id="QDV05301.1"/>
    </source>
</evidence>
<dbReference type="CDD" id="cd20303">
    <property type="entry name" value="cupin_ChrR_1"/>
    <property type="match status" value="1"/>
</dbReference>
<gene>
    <name evidence="2" type="ORF">Poly30_07970</name>
</gene>
<dbReference type="InterPro" id="IPR025979">
    <property type="entry name" value="ChrR-like_cupin_dom"/>
</dbReference>
<organism evidence="2 3">
    <name type="scientific">Saltatorellus ferox</name>
    <dbReference type="NCBI Taxonomy" id="2528018"/>
    <lineage>
        <taxon>Bacteria</taxon>
        <taxon>Pseudomonadati</taxon>
        <taxon>Planctomycetota</taxon>
        <taxon>Planctomycetia</taxon>
        <taxon>Planctomycetia incertae sedis</taxon>
        <taxon>Saltatorellus</taxon>
    </lineage>
</organism>
<proteinExistence type="predicted"/>
<dbReference type="InterPro" id="IPR011051">
    <property type="entry name" value="RmlC_Cupin_sf"/>
</dbReference>
<dbReference type="EMBL" id="CP036434">
    <property type="protein sequence ID" value="QDV05301.1"/>
    <property type="molecule type" value="Genomic_DNA"/>
</dbReference>